<reference evidence="13 14" key="1">
    <citation type="submission" date="2016-10" db="EMBL/GenBank/DDBJ databases">
        <authorList>
            <person name="de Groot N.N."/>
        </authorList>
    </citation>
    <scope>NUCLEOTIDE SEQUENCE [LARGE SCALE GENOMIC DNA]</scope>
    <source>
        <strain evidence="13 14">DSM 15695</strain>
    </source>
</reference>
<dbReference type="NCBIfam" id="TIGR00041">
    <property type="entry name" value="DTMP_kinase"/>
    <property type="match status" value="1"/>
</dbReference>
<keyword evidence="14" id="KW-1185">Reference proteome</keyword>
<evidence type="ECO:0000256" key="5">
    <source>
        <dbReference type="ARBA" id="ARBA00022727"/>
    </source>
</evidence>
<evidence type="ECO:0000256" key="6">
    <source>
        <dbReference type="ARBA" id="ARBA00022741"/>
    </source>
</evidence>
<comment type="function">
    <text evidence="10 11">Phosphorylation of dTMP to form dTDP in both de novo and salvage pathways of dTTP synthesis.</text>
</comment>
<evidence type="ECO:0000256" key="4">
    <source>
        <dbReference type="ARBA" id="ARBA00022679"/>
    </source>
</evidence>
<evidence type="ECO:0000313" key="13">
    <source>
        <dbReference type="EMBL" id="SEP89353.1"/>
    </source>
</evidence>
<evidence type="ECO:0000256" key="8">
    <source>
        <dbReference type="ARBA" id="ARBA00022840"/>
    </source>
</evidence>
<evidence type="ECO:0000256" key="11">
    <source>
        <dbReference type="HAMAP-Rule" id="MF_00165"/>
    </source>
</evidence>
<dbReference type="GO" id="GO:0006235">
    <property type="term" value="P:dTTP biosynthetic process"/>
    <property type="evidence" value="ECO:0007669"/>
    <property type="project" value="UniProtKB-UniRule"/>
</dbReference>
<dbReference type="STRING" id="89093.SAMN04488558_10324"/>
<dbReference type="GO" id="GO:0004798">
    <property type="term" value="F:dTMP kinase activity"/>
    <property type="evidence" value="ECO:0007669"/>
    <property type="project" value="UniProtKB-UniRule"/>
</dbReference>
<name>A0A1H9BLE8_9LACT</name>
<evidence type="ECO:0000256" key="7">
    <source>
        <dbReference type="ARBA" id="ARBA00022777"/>
    </source>
</evidence>
<keyword evidence="8 11" id="KW-0067">ATP-binding</keyword>
<dbReference type="OrthoDB" id="9774907at2"/>
<evidence type="ECO:0000256" key="10">
    <source>
        <dbReference type="ARBA" id="ARBA00057735"/>
    </source>
</evidence>
<evidence type="ECO:0000256" key="3">
    <source>
        <dbReference type="ARBA" id="ARBA00017144"/>
    </source>
</evidence>
<dbReference type="InterPro" id="IPR027417">
    <property type="entry name" value="P-loop_NTPase"/>
</dbReference>
<accession>A0A1H9BLE8</accession>
<comment type="similarity">
    <text evidence="1 11">Belongs to the thymidylate kinase family.</text>
</comment>
<dbReference type="InterPro" id="IPR018095">
    <property type="entry name" value="Thymidylate_kin_CS"/>
</dbReference>
<keyword evidence="6 11" id="KW-0547">Nucleotide-binding</keyword>
<evidence type="ECO:0000259" key="12">
    <source>
        <dbReference type="Pfam" id="PF02223"/>
    </source>
</evidence>
<dbReference type="EMBL" id="FOEN01000003">
    <property type="protein sequence ID" value="SEP89353.1"/>
    <property type="molecule type" value="Genomic_DNA"/>
</dbReference>
<dbReference type="Pfam" id="PF02223">
    <property type="entry name" value="Thymidylate_kin"/>
    <property type="match status" value="1"/>
</dbReference>
<dbReference type="Proteomes" id="UP000198833">
    <property type="component" value="Unassembled WGS sequence"/>
</dbReference>
<dbReference type="CDD" id="cd01672">
    <property type="entry name" value="TMPK"/>
    <property type="match status" value="1"/>
</dbReference>
<evidence type="ECO:0000313" key="14">
    <source>
        <dbReference type="Proteomes" id="UP000198833"/>
    </source>
</evidence>
<proteinExistence type="inferred from homology"/>
<dbReference type="SUPFAM" id="SSF52540">
    <property type="entry name" value="P-loop containing nucleoside triphosphate hydrolases"/>
    <property type="match status" value="1"/>
</dbReference>
<dbReference type="InterPro" id="IPR018094">
    <property type="entry name" value="Thymidylate_kinase"/>
</dbReference>
<dbReference type="GO" id="GO:0006227">
    <property type="term" value="P:dUDP biosynthetic process"/>
    <property type="evidence" value="ECO:0007669"/>
    <property type="project" value="TreeGrafter"/>
</dbReference>
<feature type="binding site" evidence="11">
    <location>
        <begin position="11"/>
        <end position="18"/>
    </location>
    <ligand>
        <name>ATP</name>
        <dbReference type="ChEBI" id="CHEBI:30616"/>
    </ligand>
</feature>
<keyword evidence="4 11" id="KW-0808">Transferase</keyword>
<dbReference type="Gene3D" id="3.40.50.300">
    <property type="entry name" value="P-loop containing nucleotide triphosphate hydrolases"/>
    <property type="match status" value="1"/>
</dbReference>
<dbReference type="RefSeq" id="WP_092570726.1">
    <property type="nucleotide sequence ID" value="NZ_CALUDV010000006.1"/>
</dbReference>
<organism evidence="13 14">
    <name type="scientific">Ignavigranum ruoffiae</name>
    <dbReference type="NCBI Taxonomy" id="89093"/>
    <lineage>
        <taxon>Bacteria</taxon>
        <taxon>Bacillati</taxon>
        <taxon>Bacillota</taxon>
        <taxon>Bacilli</taxon>
        <taxon>Lactobacillales</taxon>
        <taxon>Aerococcaceae</taxon>
        <taxon>Ignavigranum</taxon>
    </lineage>
</organism>
<evidence type="ECO:0000256" key="9">
    <source>
        <dbReference type="ARBA" id="ARBA00048743"/>
    </source>
</evidence>
<evidence type="ECO:0000256" key="1">
    <source>
        <dbReference type="ARBA" id="ARBA00009776"/>
    </source>
</evidence>
<dbReference type="PANTHER" id="PTHR10344">
    <property type="entry name" value="THYMIDYLATE KINASE"/>
    <property type="match status" value="1"/>
</dbReference>
<gene>
    <name evidence="11" type="primary">tmk</name>
    <name evidence="13" type="ORF">SAMN04488558_10324</name>
</gene>
<dbReference type="PANTHER" id="PTHR10344:SF4">
    <property type="entry name" value="UMP-CMP KINASE 2, MITOCHONDRIAL"/>
    <property type="match status" value="1"/>
</dbReference>
<dbReference type="InterPro" id="IPR039430">
    <property type="entry name" value="Thymidylate_kin-like_dom"/>
</dbReference>
<dbReference type="AlphaFoldDB" id="A0A1H9BLE8"/>
<dbReference type="GO" id="GO:0005829">
    <property type="term" value="C:cytosol"/>
    <property type="evidence" value="ECO:0007669"/>
    <property type="project" value="TreeGrafter"/>
</dbReference>
<feature type="domain" description="Thymidylate kinase-like" evidence="12">
    <location>
        <begin position="9"/>
        <end position="199"/>
    </location>
</feature>
<dbReference type="PROSITE" id="PS01331">
    <property type="entry name" value="THYMIDYLATE_KINASE"/>
    <property type="match status" value="1"/>
</dbReference>
<dbReference type="GO" id="GO:0006233">
    <property type="term" value="P:dTDP biosynthetic process"/>
    <property type="evidence" value="ECO:0007669"/>
    <property type="project" value="InterPro"/>
</dbReference>
<sequence length="210" mass="24038">MTVGKFISIEGPDGSGKTSVLQKIRQELEARGYPLVTTREPGGSPIAEQIREIILDVDNTKMDGRTEALLFAAQRRQHMVERILPNLEAGKLVISDRFVHSSLAYQGVARDITLAEIWQINQFAIQNHYPDLILLIDVPAEIGLRRIYAARGQRQFDRLDQEDVRFHHKVRQAFLNLAQEDPRMVVVDGQEEIERVAEKCIQIMEQRELI</sequence>
<dbReference type="GO" id="GO:0005524">
    <property type="term" value="F:ATP binding"/>
    <property type="evidence" value="ECO:0007669"/>
    <property type="project" value="UniProtKB-UniRule"/>
</dbReference>
<comment type="catalytic activity">
    <reaction evidence="9 11">
        <text>dTMP + ATP = dTDP + ADP</text>
        <dbReference type="Rhea" id="RHEA:13517"/>
        <dbReference type="ChEBI" id="CHEBI:30616"/>
        <dbReference type="ChEBI" id="CHEBI:58369"/>
        <dbReference type="ChEBI" id="CHEBI:63528"/>
        <dbReference type="ChEBI" id="CHEBI:456216"/>
        <dbReference type="EC" id="2.7.4.9"/>
    </reaction>
</comment>
<dbReference type="EC" id="2.7.4.9" evidence="2 11"/>
<evidence type="ECO:0000256" key="2">
    <source>
        <dbReference type="ARBA" id="ARBA00012980"/>
    </source>
</evidence>
<dbReference type="HAMAP" id="MF_00165">
    <property type="entry name" value="Thymidylate_kinase"/>
    <property type="match status" value="1"/>
</dbReference>
<dbReference type="FunFam" id="3.40.50.300:FF:000225">
    <property type="entry name" value="Thymidylate kinase"/>
    <property type="match status" value="1"/>
</dbReference>
<keyword evidence="5 11" id="KW-0545">Nucleotide biosynthesis</keyword>
<keyword evidence="7 11" id="KW-0418">Kinase</keyword>
<protein>
    <recommendedName>
        <fullName evidence="3 11">Thymidylate kinase</fullName>
        <ecNumber evidence="2 11">2.7.4.9</ecNumber>
    </recommendedName>
    <alternativeName>
        <fullName evidence="11">dTMP kinase</fullName>
    </alternativeName>
</protein>